<keyword evidence="4" id="KW-0547">Nucleotide-binding</keyword>
<feature type="domain" description="ABC transporter" evidence="9">
    <location>
        <begin position="25"/>
        <end position="269"/>
    </location>
</feature>
<comment type="subcellular location">
    <subcellularLocation>
        <location evidence="1">Membrane</location>
        <topology evidence="1">Multi-pass membrane protein</topology>
    </subcellularLocation>
</comment>
<dbReference type="Proteomes" id="UP000013827">
    <property type="component" value="Unassembled WGS sequence"/>
</dbReference>
<organism evidence="10 11">
    <name type="scientific">Emiliania huxleyi (strain CCMP1516)</name>
    <dbReference type="NCBI Taxonomy" id="280463"/>
    <lineage>
        <taxon>Eukaryota</taxon>
        <taxon>Haptista</taxon>
        <taxon>Haptophyta</taxon>
        <taxon>Prymnesiophyceae</taxon>
        <taxon>Isochrysidales</taxon>
        <taxon>Noelaerhabdaceae</taxon>
        <taxon>Emiliania</taxon>
    </lineage>
</organism>
<keyword evidence="11" id="KW-1185">Reference proteome</keyword>
<proteinExistence type="predicted"/>
<keyword evidence="5" id="KW-0067">ATP-binding</keyword>
<dbReference type="PaxDb" id="2903-EOD41640"/>
<evidence type="ECO:0000256" key="1">
    <source>
        <dbReference type="ARBA" id="ARBA00004141"/>
    </source>
</evidence>
<evidence type="ECO:0000256" key="8">
    <source>
        <dbReference type="SAM" id="Phobius"/>
    </source>
</evidence>
<dbReference type="GeneID" id="17286910"/>
<dbReference type="OMA" id="LLCTSPC"/>
<dbReference type="Pfam" id="PF01061">
    <property type="entry name" value="ABC2_membrane"/>
    <property type="match status" value="1"/>
</dbReference>
<protein>
    <recommendedName>
        <fullName evidence="9">ABC transporter domain-containing protein</fullName>
    </recommendedName>
</protein>
<feature type="transmembrane region" description="Helical" evidence="8">
    <location>
        <begin position="443"/>
        <end position="463"/>
    </location>
</feature>
<feature type="transmembrane region" description="Helical" evidence="8">
    <location>
        <begin position="384"/>
        <end position="406"/>
    </location>
</feature>
<evidence type="ECO:0000256" key="2">
    <source>
        <dbReference type="ARBA" id="ARBA00022448"/>
    </source>
</evidence>
<reference evidence="10" key="2">
    <citation type="submission" date="2024-10" db="UniProtKB">
        <authorList>
            <consortium name="EnsemblProtists"/>
        </authorList>
    </citation>
    <scope>IDENTIFICATION</scope>
</reference>
<evidence type="ECO:0000256" key="3">
    <source>
        <dbReference type="ARBA" id="ARBA00022692"/>
    </source>
</evidence>
<dbReference type="InterPro" id="IPR050352">
    <property type="entry name" value="ABCG_transporters"/>
</dbReference>
<dbReference type="eggNOG" id="KOG0061">
    <property type="taxonomic scope" value="Eukaryota"/>
</dbReference>
<evidence type="ECO:0000313" key="10">
    <source>
        <dbReference type="EnsemblProtists" id="EOD41640"/>
    </source>
</evidence>
<keyword evidence="2" id="KW-0813">Transport</keyword>
<dbReference type="HOGENOM" id="CLU_000604_57_6_1"/>
<sequence>MATNKPVGVERSFVRHDFKVAPLDLRWHSLSVTINRPRASPVLALQPCSGAMEAGSLLAAMGPSGGGKTTLLNALAHRGPSSGGEVLYGGSVWSARLKRRVGVVEQDDQVLQQLTVGESLRFAAALRLSHLTPAAREARVASLLAILRLASCEGTQVGDSSSAASRGISGGERKRLCIACELLTMPSLLFLDEPSSGLDSSMAYVVVDVLRELAHTHGVTVVASIHQPSSQVFALFDSLLLLKAGLTLYHGPRAAAADRFGALLGKARPPDFSAADWLMEVLVLERCSTAQELLLRAEAEAAAESAFESAAPVRASAEASSADAASPPPTWAYQVRVLGARAWRLARGSIWVHEIAALQLCIGLLAGFLFFRLGYDAADARSRFSASFLSSINWMFFPLMAALPLVPRDERMARRQLQQARPQSELQQGAACVSAWYVPTTSIALLPELLLLVVNAVPFYWLAGIADDAAAFALTLLSQVLIVVTFHSVGLLLAVGATFTRANSGTLSMLFMSFCFLFTGIFVPPSQMPLPELRFANPLYYATSLIAQLVFLQGTEYASPVPGGPPVPRDEVLATLGIGTPASGCGACGVTCSRAPRRPDPLAVAGVFRAVGRGSSSAAAGPREWVVALR</sequence>
<dbReference type="GO" id="GO:0016887">
    <property type="term" value="F:ATP hydrolysis activity"/>
    <property type="evidence" value="ECO:0007669"/>
    <property type="project" value="InterPro"/>
</dbReference>
<dbReference type="Gene3D" id="3.40.50.300">
    <property type="entry name" value="P-loop containing nucleotide triphosphate hydrolases"/>
    <property type="match status" value="1"/>
</dbReference>
<dbReference type="InterPro" id="IPR003439">
    <property type="entry name" value="ABC_transporter-like_ATP-bd"/>
</dbReference>
<keyword evidence="6 8" id="KW-1133">Transmembrane helix</keyword>
<dbReference type="InterPro" id="IPR003593">
    <property type="entry name" value="AAA+_ATPase"/>
</dbReference>
<feature type="transmembrane region" description="Helical" evidence="8">
    <location>
        <begin position="350"/>
        <end position="372"/>
    </location>
</feature>
<dbReference type="InterPro" id="IPR017871">
    <property type="entry name" value="ABC_transporter-like_CS"/>
</dbReference>
<dbReference type="Pfam" id="PF00005">
    <property type="entry name" value="ABC_tran"/>
    <property type="match status" value="1"/>
</dbReference>
<feature type="transmembrane region" description="Helical" evidence="8">
    <location>
        <begin position="469"/>
        <end position="495"/>
    </location>
</feature>
<dbReference type="PANTHER" id="PTHR48041:SF134">
    <property type="entry name" value="ABC TRANSPORTER G FAMILY"/>
    <property type="match status" value="1"/>
</dbReference>
<dbReference type="InterPro" id="IPR013525">
    <property type="entry name" value="ABC2_TM"/>
</dbReference>
<keyword evidence="3 8" id="KW-0812">Transmembrane</keyword>
<dbReference type="PROSITE" id="PS50893">
    <property type="entry name" value="ABC_TRANSPORTER_2"/>
    <property type="match status" value="1"/>
</dbReference>
<evidence type="ECO:0000256" key="7">
    <source>
        <dbReference type="ARBA" id="ARBA00023136"/>
    </source>
</evidence>
<dbReference type="GO" id="GO:0140359">
    <property type="term" value="F:ABC-type transporter activity"/>
    <property type="evidence" value="ECO:0007669"/>
    <property type="project" value="InterPro"/>
</dbReference>
<dbReference type="AlphaFoldDB" id="A0A0D3L0V5"/>
<accession>A0A0D3L0V5</accession>
<dbReference type="KEGG" id="ehx:EMIHUDRAFT_447414"/>
<dbReference type="RefSeq" id="XP_005794069.1">
    <property type="nucleotide sequence ID" value="XM_005794012.1"/>
</dbReference>
<reference evidence="11" key="1">
    <citation type="journal article" date="2013" name="Nature">
        <title>Pan genome of the phytoplankton Emiliania underpins its global distribution.</title>
        <authorList>
            <person name="Read B.A."/>
            <person name="Kegel J."/>
            <person name="Klute M.J."/>
            <person name="Kuo A."/>
            <person name="Lefebvre S.C."/>
            <person name="Maumus F."/>
            <person name="Mayer C."/>
            <person name="Miller J."/>
            <person name="Monier A."/>
            <person name="Salamov A."/>
            <person name="Young J."/>
            <person name="Aguilar M."/>
            <person name="Claverie J.M."/>
            <person name="Frickenhaus S."/>
            <person name="Gonzalez K."/>
            <person name="Herman E.K."/>
            <person name="Lin Y.C."/>
            <person name="Napier J."/>
            <person name="Ogata H."/>
            <person name="Sarno A.F."/>
            <person name="Shmutz J."/>
            <person name="Schroeder D."/>
            <person name="de Vargas C."/>
            <person name="Verret F."/>
            <person name="von Dassow P."/>
            <person name="Valentin K."/>
            <person name="Van de Peer Y."/>
            <person name="Wheeler G."/>
            <person name="Dacks J.B."/>
            <person name="Delwiche C.F."/>
            <person name="Dyhrman S.T."/>
            <person name="Glockner G."/>
            <person name="John U."/>
            <person name="Richards T."/>
            <person name="Worden A.Z."/>
            <person name="Zhang X."/>
            <person name="Grigoriev I.V."/>
            <person name="Allen A.E."/>
            <person name="Bidle K."/>
            <person name="Borodovsky M."/>
            <person name="Bowler C."/>
            <person name="Brownlee C."/>
            <person name="Cock J.M."/>
            <person name="Elias M."/>
            <person name="Gladyshev V.N."/>
            <person name="Groth M."/>
            <person name="Guda C."/>
            <person name="Hadaegh A."/>
            <person name="Iglesias-Rodriguez M.D."/>
            <person name="Jenkins J."/>
            <person name="Jones B.M."/>
            <person name="Lawson T."/>
            <person name="Leese F."/>
            <person name="Lindquist E."/>
            <person name="Lobanov A."/>
            <person name="Lomsadze A."/>
            <person name="Malik S.B."/>
            <person name="Marsh M.E."/>
            <person name="Mackinder L."/>
            <person name="Mock T."/>
            <person name="Mueller-Roeber B."/>
            <person name="Pagarete A."/>
            <person name="Parker M."/>
            <person name="Probert I."/>
            <person name="Quesneville H."/>
            <person name="Raines C."/>
            <person name="Rensing S.A."/>
            <person name="Riano-Pachon D.M."/>
            <person name="Richier S."/>
            <person name="Rokitta S."/>
            <person name="Shiraiwa Y."/>
            <person name="Soanes D.M."/>
            <person name="van der Giezen M."/>
            <person name="Wahlund T.M."/>
            <person name="Williams B."/>
            <person name="Wilson W."/>
            <person name="Wolfe G."/>
            <person name="Wurch L.L."/>
        </authorList>
    </citation>
    <scope>NUCLEOTIDE SEQUENCE</scope>
</reference>
<dbReference type="PROSITE" id="PS00211">
    <property type="entry name" value="ABC_TRANSPORTER_1"/>
    <property type="match status" value="1"/>
</dbReference>
<evidence type="ECO:0000259" key="9">
    <source>
        <dbReference type="PROSITE" id="PS50893"/>
    </source>
</evidence>
<dbReference type="GO" id="GO:0016020">
    <property type="term" value="C:membrane"/>
    <property type="evidence" value="ECO:0007669"/>
    <property type="project" value="UniProtKB-SubCell"/>
</dbReference>
<evidence type="ECO:0000313" key="11">
    <source>
        <dbReference type="Proteomes" id="UP000013827"/>
    </source>
</evidence>
<evidence type="ECO:0000256" key="6">
    <source>
        <dbReference type="ARBA" id="ARBA00022989"/>
    </source>
</evidence>
<keyword evidence="7 8" id="KW-0472">Membrane</keyword>
<dbReference type="EnsemblProtists" id="EOD41640">
    <property type="protein sequence ID" value="EOD41640"/>
    <property type="gene ID" value="EMIHUDRAFT_447414"/>
</dbReference>
<dbReference type="InterPro" id="IPR027417">
    <property type="entry name" value="P-loop_NTPase"/>
</dbReference>
<dbReference type="SUPFAM" id="SSF52540">
    <property type="entry name" value="P-loop containing nucleoside triphosphate hydrolases"/>
    <property type="match status" value="1"/>
</dbReference>
<name>A0A0D3L0V5_EMIH1</name>
<feature type="transmembrane region" description="Helical" evidence="8">
    <location>
        <begin position="507"/>
        <end position="523"/>
    </location>
</feature>
<evidence type="ECO:0000256" key="4">
    <source>
        <dbReference type="ARBA" id="ARBA00022741"/>
    </source>
</evidence>
<dbReference type="GO" id="GO:0005524">
    <property type="term" value="F:ATP binding"/>
    <property type="evidence" value="ECO:0007669"/>
    <property type="project" value="UniProtKB-KW"/>
</dbReference>
<evidence type="ECO:0000256" key="5">
    <source>
        <dbReference type="ARBA" id="ARBA00022840"/>
    </source>
</evidence>
<dbReference type="PANTHER" id="PTHR48041">
    <property type="entry name" value="ABC TRANSPORTER G FAMILY MEMBER 28"/>
    <property type="match status" value="1"/>
</dbReference>
<dbReference type="SMART" id="SM00382">
    <property type="entry name" value="AAA"/>
    <property type="match status" value="1"/>
</dbReference>